<dbReference type="AlphaFoldDB" id="A0A1M6I697"/>
<proteinExistence type="predicted"/>
<dbReference type="RefSeq" id="WP_175556913.1">
    <property type="nucleotide sequence ID" value="NZ_FQZQ01000007.1"/>
</dbReference>
<sequence>MTNPIAVFLTLLILAGLGYDLIWMDGQATLVLSRKFFDLIEWVAFWR</sequence>
<evidence type="ECO:0000313" key="1">
    <source>
        <dbReference type="EMBL" id="SHJ29900.1"/>
    </source>
</evidence>
<dbReference type="Proteomes" id="UP000183982">
    <property type="component" value="Unassembled WGS sequence"/>
</dbReference>
<reference evidence="2" key="1">
    <citation type="submission" date="2016-11" db="EMBL/GenBank/DDBJ databases">
        <authorList>
            <person name="Varghese N."/>
            <person name="Submissions S."/>
        </authorList>
    </citation>
    <scope>NUCLEOTIDE SEQUENCE [LARGE SCALE GENOMIC DNA]</scope>
    <source>
        <strain evidence="2">DSM 100564</strain>
    </source>
</reference>
<keyword evidence="2" id="KW-1185">Reference proteome</keyword>
<gene>
    <name evidence="1" type="ORF">SAMN05444000_1072</name>
</gene>
<organism evidence="1 2">
    <name type="scientific">Shimia gijangensis</name>
    <dbReference type="NCBI Taxonomy" id="1470563"/>
    <lineage>
        <taxon>Bacteria</taxon>
        <taxon>Pseudomonadati</taxon>
        <taxon>Pseudomonadota</taxon>
        <taxon>Alphaproteobacteria</taxon>
        <taxon>Rhodobacterales</taxon>
        <taxon>Roseobacteraceae</taxon>
    </lineage>
</organism>
<protein>
    <submittedName>
        <fullName evidence="1">Uncharacterized protein</fullName>
    </submittedName>
</protein>
<name>A0A1M6I697_9RHOB</name>
<evidence type="ECO:0000313" key="2">
    <source>
        <dbReference type="Proteomes" id="UP000183982"/>
    </source>
</evidence>
<dbReference type="EMBL" id="FQZQ01000007">
    <property type="protein sequence ID" value="SHJ29900.1"/>
    <property type="molecule type" value="Genomic_DNA"/>
</dbReference>
<accession>A0A1M6I697</accession>